<dbReference type="GO" id="GO:0006284">
    <property type="term" value="P:base-excision repair"/>
    <property type="evidence" value="ECO:0007669"/>
    <property type="project" value="InterPro"/>
</dbReference>
<dbReference type="OrthoDB" id="9794313at2"/>
<evidence type="ECO:0000256" key="1">
    <source>
        <dbReference type="ARBA" id="ARBA00009232"/>
    </source>
</evidence>
<dbReference type="EMBL" id="WRPM01000012">
    <property type="protein sequence ID" value="MVT25152.1"/>
    <property type="molecule type" value="Genomic_DNA"/>
</dbReference>
<evidence type="ECO:0000256" key="4">
    <source>
        <dbReference type="ARBA" id="ARBA00023204"/>
    </source>
</evidence>
<accession>A0A7K1UFE6</accession>
<evidence type="ECO:0000256" key="2">
    <source>
        <dbReference type="ARBA" id="ARBA00022763"/>
    </source>
</evidence>
<dbReference type="CDD" id="cd00540">
    <property type="entry name" value="AAG"/>
    <property type="match status" value="1"/>
</dbReference>
<reference evidence="6 7" key="1">
    <citation type="submission" date="2019-12" db="EMBL/GenBank/DDBJ databases">
        <title>Nesterenkonia muleiensis sp. nov., a novel actinobacterium isolated from sap of Populus euphratica.</title>
        <authorList>
            <person name="Wang R."/>
        </authorList>
    </citation>
    <scope>NUCLEOTIDE SEQUENCE [LARGE SCALE GENOMIC DNA]</scope>
    <source>
        <strain evidence="6 7">F10</strain>
    </source>
</reference>
<dbReference type="SUPFAM" id="SSF50486">
    <property type="entry name" value="FMT C-terminal domain-like"/>
    <property type="match status" value="1"/>
</dbReference>
<keyword evidence="3 5" id="KW-0378">Hydrolase</keyword>
<comment type="similarity">
    <text evidence="1 5">Belongs to the DNA glycosylase MPG family.</text>
</comment>
<sequence>MSISDLQSLFEAHPAEVAPQLLGCRLSVTTARGTVTVRLTEVEAYGDTGEDPGSHAFRGQTPRNATLFGPPRHTYVYRSYGIHFCLNLVAGAEVAGGILLRAGEVLQGRELAIQRRGGKDTGATLLSGPGRLGQGLGVTLPMDGSRLEIIEHDAVSPPGPNTEVSFRLAPSDAASSLSHSSIASGDPAPAPVSARLDRAPWSIALGPRVGVSGVGGSTEFPWRFWIQGDPTVSRYRPGKGVPHSPAPR</sequence>
<evidence type="ECO:0000313" key="7">
    <source>
        <dbReference type="Proteomes" id="UP000460157"/>
    </source>
</evidence>
<dbReference type="GO" id="GO:0003905">
    <property type="term" value="F:alkylbase DNA N-glycosylase activity"/>
    <property type="evidence" value="ECO:0007669"/>
    <property type="project" value="InterPro"/>
</dbReference>
<evidence type="ECO:0000313" key="6">
    <source>
        <dbReference type="EMBL" id="MVT25152.1"/>
    </source>
</evidence>
<gene>
    <name evidence="6" type="ORF">GNZ21_02030</name>
</gene>
<dbReference type="InterPro" id="IPR003180">
    <property type="entry name" value="MPG"/>
</dbReference>
<dbReference type="HAMAP" id="MF_00527">
    <property type="entry name" value="3MGH"/>
    <property type="match status" value="1"/>
</dbReference>
<keyword evidence="2 5" id="KW-0227">DNA damage</keyword>
<dbReference type="Pfam" id="PF02245">
    <property type="entry name" value="Pur_DNA_glyco"/>
    <property type="match status" value="1"/>
</dbReference>
<dbReference type="AlphaFoldDB" id="A0A7K1UFE6"/>
<keyword evidence="6" id="KW-0326">Glycosidase</keyword>
<dbReference type="Proteomes" id="UP000460157">
    <property type="component" value="Unassembled WGS sequence"/>
</dbReference>
<dbReference type="RefSeq" id="WP_157320889.1">
    <property type="nucleotide sequence ID" value="NZ_BMFX01000031.1"/>
</dbReference>
<dbReference type="PANTHER" id="PTHR10429:SF0">
    <property type="entry name" value="DNA-3-METHYLADENINE GLYCOSYLASE"/>
    <property type="match status" value="1"/>
</dbReference>
<dbReference type="GO" id="GO:0003677">
    <property type="term" value="F:DNA binding"/>
    <property type="evidence" value="ECO:0007669"/>
    <property type="project" value="InterPro"/>
</dbReference>
<comment type="caution">
    <text evidence="6">The sequence shown here is derived from an EMBL/GenBank/DDBJ whole genome shotgun (WGS) entry which is preliminary data.</text>
</comment>
<name>A0A7K1UFE6_9MICC</name>
<organism evidence="6 7">
    <name type="scientific">Nesterenkonia alkaliphila</name>
    <dbReference type="NCBI Taxonomy" id="1463631"/>
    <lineage>
        <taxon>Bacteria</taxon>
        <taxon>Bacillati</taxon>
        <taxon>Actinomycetota</taxon>
        <taxon>Actinomycetes</taxon>
        <taxon>Micrococcales</taxon>
        <taxon>Micrococcaceae</taxon>
        <taxon>Nesterenkonia</taxon>
    </lineage>
</organism>
<protein>
    <recommendedName>
        <fullName evidence="5">Putative 3-methyladenine DNA glycosylase</fullName>
        <ecNumber evidence="5">3.2.2.-</ecNumber>
    </recommendedName>
</protein>
<proteinExistence type="inferred from homology"/>
<dbReference type="InterPro" id="IPR036995">
    <property type="entry name" value="MPG_sf"/>
</dbReference>
<keyword evidence="7" id="KW-1185">Reference proteome</keyword>
<dbReference type="InterPro" id="IPR011034">
    <property type="entry name" value="Formyl_transferase-like_C_sf"/>
</dbReference>
<dbReference type="NCBIfam" id="NF002003">
    <property type="entry name" value="PRK00802.1-3"/>
    <property type="match status" value="1"/>
</dbReference>
<dbReference type="EC" id="3.2.2.-" evidence="5"/>
<keyword evidence="4 5" id="KW-0234">DNA repair</keyword>
<evidence type="ECO:0000256" key="3">
    <source>
        <dbReference type="ARBA" id="ARBA00022801"/>
    </source>
</evidence>
<evidence type="ECO:0000256" key="5">
    <source>
        <dbReference type="HAMAP-Rule" id="MF_00527"/>
    </source>
</evidence>
<dbReference type="Gene3D" id="3.10.300.10">
    <property type="entry name" value="Methylpurine-DNA glycosylase (MPG)"/>
    <property type="match status" value="1"/>
</dbReference>
<dbReference type="PANTHER" id="PTHR10429">
    <property type="entry name" value="DNA-3-METHYLADENINE GLYCOSYLASE"/>
    <property type="match status" value="1"/>
</dbReference>